<sequence>MKCPNSEMDGSENRREGLKYITQAVFQLLKENKACTYQFICKNIVFPNTETLNRRIYDVLNVMKAVGLIDKKGKKYFLVGTEDDTTKKLEEIKKLKEMKKVFKFIVDRNSSSEDTHLERLYLPFMVISTSKKAEIHCETNEERSFFVFKSSKPLKVNEDLDVLSEIYENKHSIEKISDFASIIAKMDNERYRCFDEKLDHKGELDPSTFFFGL</sequence>
<evidence type="ECO:0000256" key="6">
    <source>
        <dbReference type="ARBA" id="ARBA00023242"/>
    </source>
</evidence>
<dbReference type="InterPro" id="IPR036390">
    <property type="entry name" value="WH_DNA-bd_sf"/>
</dbReference>
<dbReference type="EMBL" id="JOKQ01000006">
    <property type="protein sequence ID" value="KHN69529.1"/>
    <property type="molecule type" value="Genomic_DNA"/>
</dbReference>
<protein>
    <submittedName>
        <fullName evidence="10">Putative E2F transcription factor</fullName>
    </submittedName>
</protein>
<dbReference type="GO" id="GO:0005667">
    <property type="term" value="C:transcription regulator complex"/>
    <property type="evidence" value="ECO:0007669"/>
    <property type="project" value="InterPro"/>
</dbReference>
<dbReference type="InParanoid" id="A0A0B2UJU8"/>
<evidence type="ECO:0000256" key="4">
    <source>
        <dbReference type="ARBA" id="ARBA00023125"/>
    </source>
</evidence>
<evidence type="ECO:0000259" key="9">
    <source>
        <dbReference type="SMART" id="SM01372"/>
    </source>
</evidence>
<dbReference type="AlphaFoldDB" id="A0A0B2UJU8"/>
<dbReference type="Pfam" id="PF08781">
    <property type="entry name" value="DP"/>
    <property type="match status" value="1"/>
</dbReference>
<dbReference type="GeneID" id="26261898"/>
<dbReference type="STRING" id="1354746.A0A0B2UJU8"/>
<dbReference type="InterPro" id="IPR003316">
    <property type="entry name" value="E2F_WHTH_DNA-bd_dom"/>
</dbReference>
<dbReference type="GO" id="GO:0051726">
    <property type="term" value="P:regulation of cell cycle"/>
    <property type="evidence" value="ECO:0007669"/>
    <property type="project" value="InterPro"/>
</dbReference>
<comment type="similarity">
    <text evidence="2 7">Belongs to the E2F/DP family.</text>
</comment>
<dbReference type="InterPro" id="IPR014889">
    <property type="entry name" value="Transc_factor_DP_C"/>
</dbReference>
<dbReference type="PANTHER" id="PTHR12548:SF9">
    <property type="entry name" value="TRANSCRIPTION FACTOR DP"/>
    <property type="match status" value="1"/>
</dbReference>
<dbReference type="OrthoDB" id="552115at2759"/>
<keyword evidence="11" id="KW-1185">Reference proteome</keyword>
<feature type="domain" description="E2F/DP family winged-helix DNA-binding" evidence="9">
    <location>
        <begin position="13"/>
        <end position="80"/>
    </location>
</feature>
<dbReference type="GO" id="GO:0005634">
    <property type="term" value="C:nucleus"/>
    <property type="evidence" value="ECO:0007669"/>
    <property type="project" value="UniProtKB-SubCell"/>
</dbReference>
<dbReference type="GO" id="GO:0000981">
    <property type="term" value="F:DNA-binding transcription factor activity, RNA polymerase II-specific"/>
    <property type="evidence" value="ECO:0007669"/>
    <property type="project" value="TreeGrafter"/>
</dbReference>
<keyword evidence="3 7" id="KW-0805">Transcription regulation</keyword>
<dbReference type="SMART" id="SM01138">
    <property type="entry name" value="DP"/>
    <property type="match status" value="1"/>
</dbReference>
<dbReference type="InterPro" id="IPR037241">
    <property type="entry name" value="E2F-DP_heterodim"/>
</dbReference>
<evidence type="ECO:0000256" key="7">
    <source>
        <dbReference type="RuleBase" id="RU003796"/>
    </source>
</evidence>
<dbReference type="InterPro" id="IPR038168">
    <property type="entry name" value="TF_DP_C_sf"/>
</dbReference>
<dbReference type="PANTHER" id="PTHR12548">
    <property type="entry name" value="TRANSCRIPTION FACTOR DP"/>
    <property type="match status" value="1"/>
</dbReference>
<dbReference type="SUPFAM" id="SSF144074">
    <property type="entry name" value="E2F-DP heterodimerization region"/>
    <property type="match status" value="1"/>
</dbReference>
<keyword evidence="5 7" id="KW-0804">Transcription</keyword>
<evidence type="ECO:0000256" key="3">
    <source>
        <dbReference type="ARBA" id="ARBA00023015"/>
    </source>
</evidence>
<dbReference type="SMART" id="SM01372">
    <property type="entry name" value="E2F_TDP"/>
    <property type="match status" value="1"/>
</dbReference>
<comment type="caution">
    <text evidence="10">The sequence shown here is derived from an EMBL/GenBank/DDBJ whole genome shotgun (WGS) entry which is preliminary data.</text>
</comment>
<proteinExistence type="inferred from homology"/>
<reference evidence="10 11" key="1">
    <citation type="journal article" date="2014" name="MBio">
        <title>The Ordospora colligata genome; evolution of extreme reduction in microsporidia and host-to-parasite horizontal gene transfer.</title>
        <authorList>
            <person name="Pombert J.-F."/>
            <person name="Haag K.L."/>
            <person name="Beidas S."/>
            <person name="Ebert D."/>
            <person name="Keeling P.J."/>
        </authorList>
    </citation>
    <scope>NUCLEOTIDE SEQUENCE [LARGE SCALE GENOMIC DNA]</scope>
    <source>
        <strain evidence="10 11">OC4</strain>
    </source>
</reference>
<dbReference type="HOGENOM" id="CLU_095032_0_0_1"/>
<gene>
    <name evidence="10" type="ORF">M896_060270</name>
</gene>
<dbReference type="SUPFAM" id="SSF46785">
    <property type="entry name" value="Winged helix' DNA-binding domain"/>
    <property type="match status" value="1"/>
</dbReference>
<evidence type="ECO:0000256" key="5">
    <source>
        <dbReference type="ARBA" id="ARBA00023163"/>
    </source>
</evidence>
<feature type="domain" description="Transcription factor DP C-terminal" evidence="8">
    <location>
        <begin position="90"/>
        <end position="190"/>
    </location>
</feature>
<accession>A0A0B2UJU8</accession>
<comment type="subcellular location">
    <subcellularLocation>
        <location evidence="1 7">Nucleus</location>
    </subcellularLocation>
</comment>
<evidence type="ECO:0000256" key="1">
    <source>
        <dbReference type="ARBA" id="ARBA00004123"/>
    </source>
</evidence>
<name>A0A0B2UJU8_9MICR</name>
<evidence type="ECO:0000313" key="11">
    <source>
        <dbReference type="Proteomes" id="UP000031056"/>
    </source>
</evidence>
<evidence type="ECO:0000256" key="2">
    <source>
        <dbReference type="ARBA" id="ARBA00010940"/>
    </source>
</evidence>
<dbReference type="InterPro" id="IPR036388">
    <property type="entry name" value="WH-like_DNA-bd_sf"/>
</dbReference>
<keyword evidence="4 7" id="KW-0238">DNA-binding</keyword>
<dbReference type="GO" id="GO:0000977">
    <property type="term" value="F:RNA polymerase II transcription regulatory region sequence-specific DNA binding"/>
    <property type="evidence" value="ECO:0007669"/>
    <property type="project" value="TreeGrafter"/>
</dbReference>
<evidence type="ECO:0000259" key="8">
    <source>
        <dbReference type="SMART" id="SM01138"/>
    </source>
</evidence>
<dbReference type="Gene3D" id="1.20.140.80">
    <property type="entry name" value="Transcription factor DP"/>
    <property type="match status" value="1"/>
</dbReference>
<keyword evidence="6 7" id="KW-0539">Nucleus</keyword>
<organism evidence="10 11">
    <name type="scientific">Ordospora colligata OC4</name>
    <dbReference type="NCBI Taxonomy" id="1354746"/>
    <lineage>
        <taxon>Eukaryota</taxon>
        <taxon>Fungi</taxon>
        <taxon>Fungi incertae sedis</taxon>
        <taxon>Microsporidia</taxon>
        <taxon>Ordosporidae</taxon>
        <taxon>Ordospora</taxon>
    </lineage>
</organism>
<dbReference type="RefSeq" id="XP_014563571.1">
    <property type="nucleotide sequence ID" value="XM_014708085.1"/>
</dbReference>
<dbReference type="InterPro" id="IPR015648">
    <property type="entry name" value="Transcrpt_fac_DP"/>
</dbReference>
<dbReference type="Gene3D" id="1.10.10.10">
    <property type="entry name" value="Winged helix-like DNA-binding domain superfamily/Winged helix DNA-binding domain"/>
    <property type="match status" value="1"/>
</dbReference>
<dbReference type="VEuPathDB" id="MicrosporidiaDB:M896_060270"/>
<dbReference type="Pfam" id="PF02319">
    <property type="entry name" value="WHD_E2F_TDP"/>
    <property type="match status" value="1"/>
</dbReference>
<dbReference type="Proteomes" id="UP000031056">
    <property type="component" value="Unassembled WGS sequence"/>
</dbReference>
<evidence type="ECO:0000313" key="10">
    <source>
        <dbReference type="EMBL" id="KHN69529.1"/>
    </source>
</evidence>